<dbReference type="InterPro" id="IPR019340">
    <property type="entry name" value="Histone_AcTrfase_su3"/>
</dbReference>
<evidence type="ECO:0000256" key="4">
    <source>
        <dbReference type="ARBA" id="ARBA00023163"/>
    </source>
</evidence>
<evidence type="ECO:0000256" key="5">
    <source>
        <dbReference type="ARBA" id="ARBA00023242"/>
    </source>
</evidence>
<dbReference type="PhylomeDB" id="B4I6N1"/>
<evidence type="ECO:0000256" key="6">
    <source>
        <dbReference type="SAM" id="MobiDB-lite"/>
    </source>
</evidence>
<keyword evidence="4" id="KW-0804">Transcription</keyword>
<feature type="compositionally biased region" description="Low complexity" evidence="6">
    <location>
        <begin position="363"/>
        <end position="388"/>
    </location>
</feature>
<feature type="compositionally biased region" description="Basic and acidic residues" evidence="6">
    <location>
        <begin position="113"/>
        <end position="127"/>
    </location>
</feature>
<feature type="compositionally biased region" description="Low complexity" evidence="6">
    <location>
        <begin position="139"/>
        <end position="155"/>
    </location>
</feature>
<dbReference type="EMBL" id="CH480823">
    <property type="protein sequence ID" value="EDW55979.1"/>
    <property type="molecule type" value="Genomic_DNA"/>
</dbReference>
<dbReference type="GO" id="GO:0003682">
    <property type="term" value="F:chromatin binding"/>
    <property type="evidence" value="ECO:0007669"/>
    <property type="project" value="EnsemblMetazoa"/>
</dbReference>
<dbReference type="GO" id="GO:0140672">
    <property type="term" value="C:ATAC complex"/>
    <property type="evidence" value="ECO:0007669"/>
    <property type="project" value="EnsemblMetazoa"/>
</dbReference>
<name>B4I6N1_DROSE</name>
<evidence type="ECO:0000256" key="2">
    <source>
        <dbReference type="ARBA" id="ARBA00005330"/>
    </source>
</evidence>
<evidence type="ECO:0000256" key="1">
    <source>
        <dbReference type="ARBA" id="ARBA00004123"/>
    </source>
</evidence>
<dbReference type="GO" id="GO:0045815">
    <property type="term" value="P:transcription initiation-coupled chromatin remodeling"/>
    <property type="evidence" value="ECO:0007669"/>
    <property type="project" value="EnsemblMetazoa"/>
</dbReference>
<proteinExistence type="inferred from homology"/>
<dbReference type="PANTHER" id="PTHR13556:SF2">
    <property type="entry name" value="TRANSCRIPTIONAL ADAPTER 3"/>
    <property type="match status" value="1"/>
</dbReference>
<keyword evidence="8" id="KW-1185">Reference proteome</keyword>
<dbReference type="GO" id="GO:0000124">
    <property type="term" value="C:SAGA complex"/>
    <property type="evidence" value="ECO:0007669"/>
    <property type="project" value="EnsemblMetazoa"/>
</dbReference>
<gene>
    <name evidence="7" type="primary">Dsec\GM22876</name>
    <name evidence="7" type="ORF">Dsec_GM22876</name>
</gene>
<dbReference type="AlphaFoldDB" id="B4I6N1"/>
<comment type="subcellular location">
    <subcellularLocation>
        <location evidence="1">Nucleus</location>
    </subcellularLocation>
</comment>
<reference evidence="7 8" key="1">
    <citation type="journal article" date="2007" name="Nature">
        <title>Evolution of genes and genomes on the Drosophila phylogeny.</title>
        <authorList>
            <consortium name="Drosophila 12 Genomes Consortium"/>
            <person name="Clark A.G."/>
            <person name="Eisen M.B."/>
            <person name="Smith D.R."/>
            <person name="Bergman C.M."/>
            <person name="Oliver B."/>
            <person name="Markow T.A."/>
            <person name="Kaufman T.C."/>
            <person name="Kellis M."/>
            <person name="Gelbart W."/>
            <person name="Iyer V.N."/>
            <person name="Pollard D.A."/>
            <person name="Sackton T.B."/>
            <person name="Larracuente A.M."/>
            <person name="Singh N.D."/>
            <person name="Abad J.P."/>
            <person name="Abt D.N."/>
            <person name="Adryan B."/>
            <person name="Aguade M."/>
            <person name="Akashi H."/>
            <person name="Anderson W.W."/>
            <person name="Aquadro C.F."/>
            <person name="Ardell D.H."/>
            <person name="Arguello R."/>
            <person name="Artieri C.G."/>
            <person name="Barbash D.A."/>
            <person name="Barker D."/>
            <person name="Barsanti P."/>
            <person name="Batterham P."/>
            <person name="Batzoglou S."/>
            <person name="Begun D."/>
            <person name="Bhutkar A."/>
            <person name="Blanco E."/>
            <person name="Bosak S.A."/>
            <person name="Bradley R.K."/>
            <person name="Brand A.D."/>
            <person name="Brent M.R."/>
            <person name="Brooks A.N."/>
            <person name="Brown R.H."/>
            <person name="Butlin R.K."/>
            <person name="Caggese C."/>
            <person name="Calvi B.R."/>
            <person name="Bernardo de Carvalho A."/>
            <person name="Caspi A."/>
            <person name="Castrezana S."/>
            <person name="Celniker S.E."/>
            <person name="Chang J.L."/>
            <person name="Chapple C."/>
            <person name="Chatterji S."/>
            <person name="Chinwalla A."/>
            <person name="Civetta A."/>
            <person name="Clifton S.W."/>
            <person name="Comeron J.M."/>
            <person name="Costello J.C."/>
            <person name="Coyne J.A."/>
            <person name="Daub J."/>
            <person name="David R.G."/>
            <person name="Delcher A.L."/>
            <person name="Delehaunty K."/>
            <person name="Do C.B."/>
            <person name="Ebling H."/>
            <person name="Edwards K."/>
            <person name="Eickbush T."/>
            <person name="Evans J.D."/>
            <person name="Filipski A."/>
            <person name="Findeiss S."/>
            <person name="Freyhult E."/>
            <person name="Fulton L."/>
            <person name="Fulton R."/>
            <person name="Garcia A.C."/>
            <person name="Gardiner A."/>
            <person name="Garfield D.A."/>
            <person name="Garvin B.E."/>
            <person name="Gibson G."/>
            <person name="Gilbert D."/>
            <person name="Gnerre S."/>
            <person name="Godfrey J."/>
            <person name="Good R."/>
            <person name="Gotea V."/>
            <person name="Gravely B."/>
            <person name="Greenberg A.J."/>
            <person name="Griffiths-Jones S."/>
            <person name="Gross S."/>
            <person name="Guigo R."/>
            <person name="Gustafson E.A."/>
            <person name="Haerty W."/>
            <person name="Hahn M.W."/>
            <person name="Halligan D.L."/>
            <person name="Halpern A.L."/>
            <person name="Halter G.M."/>
            <person name="Han M.V."/>
            <person name="Heger A."/>
            <person name="Hillier L."/>
            <person name="Hinrichs A.S."/>
            <person name="Holmes I."/>
            <person name="Hoskins R.A."/>
            <person name="Hubisz M.J."/>
            <person name="Hultmark D."/>
            <person name="Huntley M.A."/>
            <person name="Jaffe D.B."/>
            <person name="Jagadeeshan S."/>
            <person name="Jeck W.R."/>
            <person name="Johnson J."/>
            <person name="Jones C.D."/>
            <person name="Jordan W.C."/>
            <person name="Karpen G.H."/>
            <person name="Kataoka E."/>
            <person name="Keightley P.D."/>
            <person name="Kheradpour P."/>
            <person name="Kirkness E.F."/>
            <person name="Koerich L.B."/>
            <person name="Kristiansen K."/>
            <person name="Kudrna D."/>
            <person name="Kulathinal R.J."/>
            <person name="Kumar S."/>
            <person name="Kwok R."/>
            <person name="Lander E."/>
            <person name="Langley C.H."/>
            <person name="Lapoint R."/>
            <person name="Lazzaro B.P."/>
            <person name="Lee S.J."/>
            <person name="Levesque L."/>
            <person name="Li R."/>
            <person name="Lin C.F."/>
            <person name="Lin M.F."/>
            <person name="Lindblad-Toh K."/>
            <person name="Llopart A."/>
            <person name="Long M."/>
            <person name="Low L."/>
            <person name="Lozovsky E."/>
            <person name="Lu J."/>
            <person name="Luo M."/>
            <person name="Machado C.A."/>
            <person name="Makalowski W."/>
            <person name="Marzo M."/>
            <person name="Matsuda M."/>
            <person name="Matzkin L."/>
            <person name="McAllister B."/>
            <person name="McBride C.S."/>
            <person name="McKernan B."/>
            <person name="McKernan K."/>
            <person name="Mendez-Lago M."/>
            <person name="Minx P."/>
            <person name="Mollenhauer M.U."/>
            <person name="Montooth K."/>
            <person name="Mount S.M."/>
            <person name="Mu X."/>
            <person name="Myers E."/>
            <person name="Negre B."/>
            <person name="Newfeld S."/>
            <person name="Nielsen R."/>
            <person name="Noor M.A."/>
            <person name="O'Grady P."/>
            <person name="Pachter L."/>
            <person name="Papaceit M."/>
            <person name="Parisi M.J."/>
            <person name="Parisi M."/>
            <person name="Parts L."/>
            <person name="Pedersen J.S."/>
            <person name="Pesole G."/>
            <person name="Phillippy A.M."/>
            <person name="Ponting C.P."/>
            <person name="Pop M."/>
            <person name="Porcelli D."/>
            <person name="Powell J.R."/>
            <person name="Prohaska S."/>
            <person name="Pruitt K."/>
            <person name="Puig M."/>
            <person name="Quesneville H."/>
            <person name="Ram K.R."/>
            <person name="Rand D."/>
            <person name="Rasmussen M.D."/>
            <person name="Reed L.K."/>
            <person name="Reenan R."/>
            <person name="Reily A."/>
            <person name="Remington K.A."/>
            <person name="Rieger T.T."/>
            <person name="Ritchie M.G."/>
            <person name="Robin C."/>
            <person name="Rogers Y.H."/>
            <person name="Rohde C."/>
            <person name="Rozas J."/>
            <person name="Rubenfield M.J."/>
            <person name="Ruiz A."/>
            <person name="Russo S."/>
            <person name="Salzberg S.L."/>
            <person name="Sanchez-Gracia A."/>
            <person name="Saranga D.J."/>
            <person name="Sato H."/>
            <person name="Schaeffer S.W."/>
            <person name="Schatz M.C."/>
            <person name="Schlenke T."/>
            <person name="Schwartz R."/>
            <person name="Segarra C."/>
            <person name="Singh R.S."/>
            <person name="Sirot L."/>
            <person name="Sirota M."/>
            <person name="Sisneros N.B."/>
            <person name="Smith C.D."/>
            <person name="Smith T.F."/>
            <person name="Spieth J."/>
            <person name="Stage D.E."/>
            <person name="Stark A."/>
            <person name="Stephan W."/>
            <person name="Strausberg R.L."/>
            <person name="Strempel S."/>
            <person name="Sturgill D."/>
            <person name="Sutton G."/>
            <person name="Sutton G.G."/>
            <person name="Tao W."/>
            <person name="Teichmann S."/>
            <person name="Tobari Y.N."/>
            <person name="Tomimura Y."/>
            <person name="Tsolas J.M."/>
            <person name="Valente V.L."/>
            <person name="Venter E."/>
            <person name="Venter J.C."/>
            <person name="Vicario S."/>
            <person name="Vieira F.G."/>
            <person name="Vilella A.J."/>
            <person name="Villasante A."/>
            <person name="Walenz B."/>
            <person name="Wang J."/>
            <person name="Wasserman M."/>
            <person name="Watts T."/>
            <person name="Wilson D."/>
            <person name="Wilson R.K."/>
            <person name="Wing R.A."/>
            <person name="Wolfner M.F."/>
            <person name="Wong A."/>
            <person name="Wong G.K."/>
            <person name="Wu C.I."/>
            <person name="Wu G."/>
            <person name="Yamamoto D."/>
            <person name="Yang H.P."/>
            <person name="Yang S.P."/>
            <person name="Yorke J.A."/>
            <person name="Yoshida K."/>
            <person name="Zdobnov E."/>
            <person name="Zhang P."/>
            <person name="Zhang Y."/>
            <person name="Zimin A.V."/>
            <person name="Baldwin J."/>
            <person name="Abdouelleil A."/>
            <person name="Abdulkadir J."/>
            <person name="Abebe A."/>
            <person name="Abera B."/>
            <person name="Abreu J."/>
            <person name="Acer S.C."/>
            <person name="Aftuck L."/>
            <person name="Alexander A."/>
            <person name="An P."/>
            <person name="Anderson E."/>
            <person name="Anderson S."/>
            <person name="Arachi H."/>
            <person name="Azer M."/>
            <person name="Bachantsang P."/>
            <person name="Barry A."/>
            <person name="Bayul T."/>
            <person name="Berlin A."/>
            <person name="Bessette D."/>
            <person name="Bloom T."/>
            <person name="Blye J."/>
            <person name="Boguslavskiy L."/>
            <person name="Bonnet C."/>
            <person name="Boukhgalter B."/>
            <person name="Bourzgui I."/>
            <person name="Brown A."/>
            <person name="Cahill P."/>
            <person name="Channer S."/>
            <person name="Cheshatsang Y."/>
            <person name="Chuda L."/>
            <person name="Citroen M."/>
            <person name="Collymore A."/>
            <person name="Cooke P."/>
            <person name="Costello M."/>
            <person name="D'Aco K."/>
            <person name="Daza R."/>
            <person name="De Haan G."/>
            <person name="DeGray S."/>
            <person name="DeMaso C."/>
            <person name="Dhargay N."/>
            <person name="Dooley K."/>
            <person name="Dooley E."/>
            <person name="Doricent M."/>
            <person name="Dorje P."/>
            <person name="Dorjee K."/>
            <person name="Dupes A."/>
            <person name="Elong R."/>
            <person name="Falk J."/>
            <person name="Farina A."/>
            <person name="Faro S."/>
            <person name="Ferguson D."/>
            <person name="Fisher S."/>
            <person name="Foley C.D."/>
            <person name="Franke A."/>
            <person name="Friedrich D."/>
            <person name="Gadbois L."/>
            <person name="Gearin G."/>
            <person name="Gearin C.R."/>
            <person name="Giannoukos G."/>
            <person name="Goode T."/>
            <person name="Graham J."/>
            <person name="Grandbois E."/>
            <person name="Grewal S."/>
            <person name="Gyaltsen K."/>
            <person name="Hafez N."/>
            <person name="Hagos B."/>
            <person name="Hall J."/>
            <person name="Henson C."/>
            <person name="Hollinger A."/>
            <person name="Honan T."/>
            <person name="Huard M.D."/>
            <person name="Hughes L."/>
            <person name="Hurhula B."/>
            <person name="Husby M.E."/>
            <person name="Kamat A."/>
            <person name="Kanga B."/>
            <person name="Kashin S."/>
            <person name="Khazanovich D."/>
            <person name="Kisner P."/>
            <person name="Lance K."/>
            <person name="Lara M."/>
            <person name="Lee W."/>
            <person name="Lennon N."/>
            <person name="Letendre F."/>
            <person name="LeVine R."/>
            <person name="Lipovsky A."/>
            <person name="Liu X."/>
            <person name="Liu J."/>
            <person name="Liu S."/>
            <person name="Lokyitsang T."/>
            <person name="Lokyitsang Y."/>
            <person name="Lubonja R."/>
            <person name="Lui A."/>
            <person name="MacDonald P."/>
            <person name="Magnisalis V."/>
            <person name="Maru K."/>
            <person name="Matthews C."/>
            <person name="McCusker W."/>
            <person name="McDonough S."/>
            <person name="Mehta T."/>
            <person name="Meldrim J."/>
            <person name="Meneus L."/>
            <person name="Mihai O."/>
            <person name="Mihalev A."/>
            <person name="Mihova T."/>
            <person name="Mittelman R."/>
            <person name="Mlenga V."/>
            <person name="Montmayeur A."/>
            <person name="Mulrain L."/>
            <person name="Navidi A."/>
            <person name="Naylor J."/>
            <person name="Negash T."/>
            <person name="Nguyen T."/>
            <person name="Nguyen N."/>
            <person name="Nicol R."/>
            <person name="Norbu C."/>
            <person name="Norbu N."/>
            <person name="Novod N."/>
            <person name="O'Neill B."/>
            <person name="Osman S."/>
            <person name="Markiewicz E."/>
            <person name="Oyono O.L."/>
            <person name="Patti C."/>
            <person name="Phunkhang P."/>
            <person name="Pierre F."/>
            <person name="Priest M."/>
            <person name="Raghuraman S."/>
            <person name="Rege F."/>
            <person name="Reyes R."/>
            <person name="Rise C."/>
            <person name="Rogov P."/>
            <person name="Ross K."/>
            <person name="Ryan E."/>
            <person name="Settipalli S."/>
            <person name="Shea T."/>
            <person name="Sherpa N."/>
            <person name="Shi L."/>
            <person name="Shih D."/>
            <person name="Sparrow T."/>
            <person name="Spaulding J."/>
            <person name="Stalker J."/>
            <person name="Stange-Thomann N."/>
            <person name="Stavropoulos S."/>
            <person name="Stone C."/>
            <person name="Strader C."/>
            <person name="Tesfaye S."/>
            <person name="Thomson T."/>
            <person name="Thoulutsang Y."/>
            <person name="Thoulutsang D."/>
            <person name="Topham K."/>
            <person name="Topping I."/>
            <person name="Tsamla T."/>
            <person name="Vassiliev H."/>
            <person name="Vo A."/>
            <person name="Wangchuk T."/>
            <person name="Wangdi T."/>
            <person name="Weiand M."/>
            <person name="Wilkinson J."/>
            <person name="Wilson A."/>
            <person name="Yadav S."/>
            <person name="Young G."/>
            <person name="Yu Q."/>
            <person name="Zembek L."/>
            <person name="Zhong D."/>
            <person name="Zimmer A."/>
            <person name="Zwirko Z."/>
            <person name="Jaffe D.B."/>
            <person name="Alvarez P."/>
            <person name="Brockman W."/>
            <person name="Butler J."/>
            <person name="Chin C."/>
            <person name="Gnerre S."/>
            <person name="Grabherr M."/>
            <person name="Kleber M."/>
            <person name="Mauceli E."/>
            <person name="MacCallum I."/>
        </authorList>
    </citation>
    <scope>NUCLEOTIDE SEQUENCE [LARGE SCALE GENOMIC DNA]</scope>
    <source>
        <strain evidence="8">Rob3c / Tucson 14021-0248.25</strain>
    </source>
</reference>
<sequence length="532" mass="57728">MMVRSVPVALASLRHPEGAGKLPTNGTGGGKSAPASTFLDSEVLGHAREASLYPLIPTRDVPKLLPTIAAALQRPADDHLAAEDLDAVQLELEQMLSNVALRSRVLKAEYDSLDKDEKRQDRRKLDRVPGSPPCPASMLNGLLGIGSNSSTSLGSPLGGGGASTSSQSKRKRDEPTGVRKKHSSMTILKQQGVSGGTSKHQAKNSPLAVHTDDSMDYLPTLVAANASGSVLPHHQPLPQLPKMSVPKNDTPNKFWLSVEPYCMPLTNEDLRLIDDLLEQYWGPLVPPVPPLGPHYSTVWAQEDMKALQPGGARIKSNNSSGMLKKAEGMVEESITGPLTQRLVSALMEESLMTLPSEQAAVGEHSNSTTSSSNENTHSHSSSSANAAAAAASGNFRSLAMMKHGVGIEQRLKKTLIENGLIDASEFAAHEDVDKVLMEIQRELSDRLAVASEENQAAWPSNENWNWVDQEILECYKRMLQYRAKRKGHTIEEKQEILRLTNEQRLLADQLERMQMHLPSIGGSGSSLLEPKM</sequence>
<feature type="region of interest" description="Disordered" evidence="6">
    <location>
        <begin position="14"/>
        <end position="33"/>
    </location>
</feature>
<dbReference type="HOGENOM" id="CLU_038515_0_0_1"/>
<dbReference type="OMA" id="TPNKFWA"/>
<keyword evidence="3" id="KW-0805">Transcription regulation</keyword>
<dbReference type="GO" id="GO:0006357">
    <property type="term" value="P:regulation of transcription by RNA polymerase II"/>
    <property type="evidence" value="ECO:0007669"/>
    <property type="project" value="TreeGrafter"/>
</dbReference>
<protein>
    <submittedName>
        <fullName evidence="7">GM22876</fullName>
    </submittedName>
</protein>
<dbReference type="GO" id="GO:0005634">
    <property type="term" value="C:nucleus"/>
    <property type="evidence" value="ECO:0007669"/>
    <property type="project" value="UniProtKB-SubCell"/>
</dbReference>
<dbReference type="GO" id="GO:0000791">
    <property type="term" value="C:euchromatin"/>
    <property type="evidence" value="ECO:0007669"/>
    <property type="project" value="EnsemblMetazoa"/>
</dbReference>
<dbReference type="PANTHER" id="PTHR13556">
    <property type="entry name" value="TRANSCRIPTIONAL ADAPTER 3-RELATED"/>
    <property type="match status" value="1"/>
</dbReference>
<dbReference type="GO" id="GO:0003713">
    <property type="term" value="F:transcription coactivator activity"/>
    <property type="evidence" value="ECO:0007669"/>
    <property type="project" value="TreeGrafter"/>
</dbReference>
<feature type="region of interest" description="Disordered" evidence="6">
    <location>
        <begin position="356"/>
        <end position="388"/>
    </location>
</feature>
<comment type="similarity">
    <text evidence="2">Belongs to the NGG1 family.</text>
</comment>
<accession>B4I6N1</accession>
<dbReference type="GO" id="GO:0005703">
    <property type="term" value="C:polytene chromosome puff"/>
    <property type="evidence" value="ECO:0007669"/>
    <property type="project" value="EnsemblMetazoa"/>
</dbReference>
<dbReference type="STRING" id="7238.B4I6N1"/>
<evidence type="ECO:0000313" key="8">
    <source>
        <dbReference type="Proteomes" id="UP000001292"/>
    </source>
</evidence>
<keyword evidence="5" id="KW-0539">Nucleus</keyword>
<feature type="region of interest" description="Disordered" evidence="6">
    <location>
        <begin position="113"/>
        <end position="204"/>
    </location>
</feature>
<dbReference type="GO" id="GO:0070775">
    <property type="term" value="C:H3 histone acetyltransferase complex"/>
    <property type="evidence" value="ECO:0007669"/>
    <property type="project" value="EnsemblMetazoa"/>
</dbReference>
<evidence type="ECO:0000256" key="3">
    <source>
        <dbReference type="ARBA" id="ARBA00023015"/>
    </source>
</evidence>
<feature type="compositionally biased region" description="Polar residues" evidence="6">
    <location>
        <begin position="184"/>
        <end position="199"/>
    </location>
</feature>
<organism evidence="8">
    <name type="scientific">Drosophila sechellia</name>
    <name type="common">Fruit fly</name>
    <dbReference type="NCBI Taxonomy" id="7238"/>
    <lineage>
        <taxon>Eukaryota</taxon>
        <taxon>Metazoa</taxon>
        <taxon>Ecdysozoa</taxon>
        <taxon>Arthropoda</taxon>
        <taxon>Hexapoda</taxon>
        <taxon>Insecta</taxon>
        <taxon>Pterygota</taxon>
        <taxon>Neoptera</taxon>
        <taxon>Endopterygota</taxon>
        <taxon>Diptera</taxon>
        <taxon>Brachycera</taxon>
        <taxon>Muscomorpha</taxon>
        <taxon>Ephydroidea</taxon>
        <taxon>Drosophilidae</taxon>
        <taxon>Drosophila</taxon>
        <taxon>Sophophora</taxon>
    </lineage>
</organism>
<evidence type="ECO:0000313" key="7">
    <source>
        <dbReference type="EMBL" id="EDW55979.1"/>
    </source>
</evidence>
<dbReference type="Proteomes" id="UP000001292">
    <property type="component" value="Unassembled WGS sequence"/>
</dbReference>